<dbReference type="AlphaFoldDB" id="A0A9D3UK85"/>
<keyword evidence="2" id="KW-1185">Reference proteome</keyword>
<gene>
    <name evidence="1" type="ORF">J1N35_037475</name>
</gene>
<dbReference type="EMBL" id="JAIQCV010000011">
    <property type="protein sequence ID" value="KAH1046691.1"/>
    <property type="molecule type" value="Genomic_DNA"/>
</dbReference>
<sequence length="94" mass="10798">MLNTDGFRRIENVHLKSKFEHYCVYDVTLAWEVTIEPIELPQGPITRSRAKRSQDALATYVDRAWGEQVAESTDHAWTSSIGVHCSLLQAELYF</sequence>
<accession>A0A9D3UK85</accession>
<proteinExistence type="predicted"/>
<protein>
    <submittedName>
        <fullName evidence="1">Uncharacterized protein</fullName>
    </submittedName>
</protein>
<organism evidence="1 2">
    <name type="scientific">Gossypium stocksii</name>
    <dbReference type="NCBI Taxonomy" id="47602"/>
    <lineage>
        <taxon>Eukaryota</taxon>
        <taxon>Viridiplantae</taxon>
        <taxon>Streptophyta</taxon>
        <taxon>Embryophyta</taxon>
        <taxon>Tracheophyta</taxon>
        <taxon>Spermatophyta</taxon>
        <taxon>Magnoliopsida</taxon>
        <taxon>eudicotyledons</taxon>
        <taxon>Gunneridae</taxon>
        <taxon>Pentapetalae</taxon>
        <taxon>rosids</taxon>
        <taxon>malvids</taxon>
        <taxon>Malvales</taxon>
        <taxon>Malvaceae</taxon>
        <taxon>Malvoideae</taxon>
        <taxon>Gossypium</taxon>
    </lineage>
</organism>
<evidence type="ECO:0000313" key="1">
    <source>
        <dbReference type="EMBL" id="KAH1046691.1"/>
    </source>
</evidence>
<reference evidence="1 2" key="1">
    <citation type="journal article" date="2021" name="Plant Biotechnol. J.">
        <title>Multi-omics assisted identification of the key and species-specific regulatory components of drought-tolerant mechanisms in Gossypium stocksii.</title>
        <authorList>
            <person name="Yu D."/>
            <person name="Ke L."/>
            <person name="Zhang D."/>
            <person name="Wu Y."/>
            <person name="Sun Y."/>
            <person name="Mei J."/>
            <person name="Sun J."/>
            <person name="Sun Y."/>
        </authorList>
    </citation>
    <scope>NUCLEOTIDE SEQUENCE [LARGE SCALE GENOMIC DNA]</scope>
    <source>
        <strain evidence="2">cv. E1</strain>
        <tissue evidence="1">Leaf</tissue>
    </source>
</reference>
<comment type="caution">
    <text evidence="1">The sequence shown here is derived from an EMBL/GenBank/DDBJ whole genome shotgun (WGS) entry which is preliminary data.</text>
</comment>
<name>A0A9D3UK85_9ROSI</name>
<dbReference type="Proteomes" id="UP000828251">
    <property type="component" value="Unassembled WGS sequence"/>
</dbReference>
<evidence type="ECO:0000313" key="2">
    <source>
        <dbReference type="Proteomes" id="UP000828251"/>
    </source>
</evidence>